<feature type="region of interest" description="Disordered" evidence="1">
    <location>
        <begin position="1"/>
        <end position="114"/>
    </location>
</feature>
<feature type="region of interest" description="Disordered" evidence="1">
    <location>
        <begin position="167"/>
        <end position="202"/>
    </location>
</feature>
<dbReference type="STRING" id="154538.A0A1M2W7S9"/>
<feature type="non-terminal residue" evidence="2">
    <location>
        <position position="516"/>
    </location>
</feature>
<feature type="compositionally biased region" description="Acidic residues" evidence="1">
    <location>
        <begin position="170"/>
        <end position="195"/>
    </location>
</feature>
<dbReference type="Pfam" id="PF20414">
    <property type="entry name" value="DUF6698"/>
    <property type="match status" value="1"/>
</dbReference>
<evidence type="ECO:0000313" key="2">
    <source>
        <dbReference type="EMBL" id="OJT15889.1"/>
    </source>
</evidence>
<feature type="region of interest" description="Disordered" evidence="1">
    <location>
        <begin position="475"/>
        <end position="516"/>
    </location>
</feature>
<dbReference type="AlphaFoldDB" id="A0A1M2W7S9"/>
<dbReference type="OMA" id="ISHWELL"/>
<sequence>MAREKSRDDKKRERKKQKAQAAAAAALALKAPPRTVPPLHANAPEEAPQASMSTIANLDGASFDRPTGSEIQVPNNGLPSTSTHTTGAQADTTQTNGKRARSPEPERDRSLRKRERKLMKVIEFMEHDIHSSRVSPEIENYRMAAHLVSRVISPFANAHDALVYGSEHADDCDPEDSDSDSDDDDDDDNSDPDLDEAAKVAKKKAKAAAREQERELLYQYHALLDIIPDLATDIKILDEDQLVTYAGFIDHFAHAARGDDTNSLRPDIMQLIRLEWCMPIYGYADAPSILIKHERGWNNRFTARLMCPQRLLEDFDAGESDFRRQVGSGDIAIAPGDYASLLYDQKLADGALGEDATLVGLLRSLLLAACYKCLFTGRSSAFIAGARTRAIAGKQPISREYKLMQVQPRSIAYVVVLTRFCLSSQEQFNMLDDVGEFSNLELFYRIVNLLRDTESPWVQETMAWWNKQVYGAAAASSVPRADRPETAADRLEQKQKAERKARRAAEHARASTRAPQ</sequence>
<dbReference type="Proteomes" id="UP000184267">
    <property type="component" value="Unassembled WGS sequence"/>
</dbReference>
<feature type="compositionally biased region" description="Polar residues" evidence="1">
    <location>
        <begin position="69"/>
        <end position="97"/>
    </location>
</feature>
<dbReference type="EMBL" id="MNAD01000098">
    <property type="protein sequence ID" value="OJT15889.1"/>
    <property type="molecule type" value="Genomic_DNA"/>
</dbReference>
<reference evidence="2 3" key="1">
    <citation type="submission" date="2016-10" db="EMBL/GenBank/DDBJ databases">
        <title>Genome sequence of the basidiomycete white-rot fungus Trametes pubescens.</title>
        <authorList>
            <person name="Makela M.R."/>
            <person name="Granchi Z."/>
            <person name="Peng M."/>
            <person name="De Vries R.P."/>
            <person name="Grigoriev I."/>
            <person name="Riley R."/>
            <person name="Hilden K."/>
        </authorList>
    </citation>
    <scope>NUCLEOTIDE SEQUENCE [LARGE SCALE GENOMIC DNA]</scope>
    <source>
        <strain evidence="2 3">FBCC735</strain>
    </source>
</reference>
<feature type="compositionally biased region" description="Basic and acidic residues" evidence="1">
    <location>
        <begin position="480"/>
        <end position="509"/>
    </location>
</feature>
<evidence type="ECO:0000256" key="1">
    <source>
        <dbReference type="SAM" id="MobiDB-lite"/>
    </source>
</evidence>
<feature type="compositionally biased region" description="Basic and acidic residues" evidence="1">
    <location>
        <begin position="1"/>
        <end position="11"/>
    </location>
</feature>
<protein>
    <submittedName>
        <fullName evidence="2">Uncharacterized protein</fullName>
    </submittedName>
</protein>
<proteinExistence type="predicted"/>
<organism evidence="2 3">
    <name type="scientific">Trametes pubescens</name>
    <name type="common">White-rot fungus</name>
    <dbReference type="NCBI Taxonomy" id="154538"/>
    <lineage>
        <taxon>Eukaryota</taxon>
        <taxon>Fungi</taxon>
        <taxon>Dikarya</taxon>
        <taxon>Basidiomycota</taxon>
        <taxon>Agaricomycotina</taxon>
        <taxon>Agaricomycetes</taxon>
        <taxon>Polyporales</taxon>
        <taxon>Polyporaceae</taxon>
        <taxon>Trametes</taxon>
    </lineage>
</organism>
<evidence type="ECO:0000313" key="3">
    <source>
        <dbReference type="Proteomes" id="UP000184267"/>
    </source>
</evidence>
<dbReference type="InterPro" id="IPR046521">
    <property type="entry name" value="DUF6698"/>
</dbReference>
<comment type="caution">
    <text evidence="2">The sequence shown here is derived from an EMBL/GenBank/DDBJ whole genome shotgun (WGS) entry which is preliminary data.</text>
</comment>
<gene>
    <name evidence="2" type="ORF">TRAPUB_1050</name>
</gene>
<name>A0A1M2W7S9_TRAPU</name>
<accession>A0A1M2W7S9</accession>
<dbReference type="OrthoDB" id="2803957at2759"/>
<keyword evidence="3" id="KW-1185">Reference proteome</keyword>
<feature type="compositionally biased region" description="Low complexity" evidence="1">
    <location>
        <begin position="19"/>
        <end position="33"/>
    </location>
</feature>